<dbReference type="Gene3D" id="2.40.50.140">
    <property type="entry name" value="Nucleic acid-binding proteins"/>
    <property type="match status" value="1"/>
</dbReference>
<gene>
    <name evidence="3" type="primary">LOC108259581</name>
</gene>
<dbReference type="GO" id="GO:0008333">
    <property type="term" value="P:endosome to lysosome transport"/>
    <property type="evidence" value="ECO:0007669"/>
    <property type="project" value="TreeGrafter"/>
</dbReference>
<feature type="domain" description="UEV" evidence="1">
    <location>
        <begin position="3"/>
        <end position="146"/>
    </location>
</feature>
<dbReference type="GO" id="GO:0043130">
    <property type="term" value="F:ubiquitin binding"/>
    <property type="evidence" value="ECO:0007669"/>
    <property type="project" value="TreeGrafter"/>
</dbReference>
<dbReference type="PROSITE" id="PS51322">
    <property type="entry name" value="UEV"/>
    <property type="match status" value="1"/>
</dbReference>
<dbReference type="GO" id="GO:0000813">
    <property type="term" value="C:ESCRT I complex"/>
    <property type="evidence" value="ECO:0007669"/>
    <property type="project" value="TreeGrafter"/>
</dbReference>
<dbReference type="InterPro" id="IPR012340">
    <property type="entry name" value="NA-bd_OB-fold"/>
</dbReference>
<evidence type="ECO:0000313" key="2">
    <source>
        <dbReference type="Proteomes" id="UP000221080"/>
    </source>
</evidence>
<dbReference type="Gene3D" id="3.10.110.10">
    <property type="entry name" value="Ubiquitin Conjugating Enzyme"/>
    <property type="match status" value="1"/>
</dbReference>
<dbReference type="GO" id="GO:0015031">
    <property type="term" value="P:protein transport"/>
    <property type="evidence" value="ECO:0007669"/>
    <property type="project" value="InterPro"/>
</dbReference>
<dbReference type="PANTHER" id="PTHR23306:SF17">
    <property type="entry name" value="TUMOR SUSCEPTIBILITY GENE 101 PROTEIN"/>
    <property type="match status" value="1"/>
</dbReference>
<dbReference type="KEGG" id="ipu:108259581"/>
<dbReference type="SUPFAM" id="SSF50249">
    <property type="entry name" value="Nucleic acid-binding proteins"/>
    <property type="match status" value="1"/>
</dbReference>
<evidence type="ECO:0000259" key="1">
    <source>
        <dbReference type="PROSITE" id="PS51322"/>
    </source>
</evidence>
<dbReference type="InterPro" id="IPR052070">
    <property type="entry name" value="ESCRT-I_UEV_domain"/>
</dbReference>
<reference evidence="3" key="2">
    <citation type="submission" date="2025-08" db="UniProtKB">
        <authorList>
            <consortium name="RefSeq"/>
        </authorList>
    </citation>
    <scope>IDENTIFICATION</scope>
    <source>
        <tissue evidence="3">Blood</tissue>
    </source>
</reference>
<sequence>MAVNENALWKMLAKSYKYRDLTIRDVTNVTNQYKDLKTVMDIYVFNDGNNRELLSLTGTVPVNFKGTVYNIPICLWLLDTYPYNPPICFVKPTSAMMIKTGKHVDANGKIYLPYLHEWKYLESDLFGLIQVMIVVFGEEPPVFARPTTQTAYPGFQAAGPPNAMAQNSSDIQVKKTSGLQETEPTFQPEEGHENHEYTVAEVKKLGPGQTVEVVNLKVTHVKPTVAVFVRGVEMDLCKVYGSDQTGSIKVNLWNDAILSVKAGCSYRLTNLETRKKNGKVLVTTTKNTVITEITDMRVVHADYRDEMSDEEGSLVTIDTRVTGIKIVQTWMCAMCNKPQATFDRMSTIHRCEHCKMMQKTSVFRCASRGTLCLGDGSKASISNTVLSTYLKRENIMHLSLDAEKIEEHFLVVEQFQITMADQCVVDLKPLGSPSCSGAGDLHSAEDPVSQCK</sequence>
<dbReference type="RefSeq" id="XP_017314666.1">
    <property type="nucleotide sequence ID" value="XM_017459177.2"/>
</dbReference>
<dbReference type="OrthoDB" id="306304at2759"/>
<dbReference type="AlphaFoldDB" id="A0A2D0QAC7"/>
<dbReference type="InterPro" id="IPR016135">
    <property type="entry name" value="UBQ-conjugating_enzyme/RWD"/>
</dbReference>
<dbReference type="SUPFAM" id="SSF54495">
    <property type="entry name" value="UBC-like"/>
    <property type="match status" value="1"/>
</dbReference>
<organism evidence="2 3">
    <name type="scientific">Ictalurus punctatus</name>
    <name type="common">Channel catfish</name>
    <name type="synonym">Silurus punctatus</name>
    <dbReference type="NCBI Taxonomy" id="7998"/>
    <lineage>
        <taxon>Eukaryota</taxon>
        <taxon>Metazoa</taxon>
        <taxon>Chordata</taxon>
        <taxon>Craniata</taxon>
        <taxon>Vertebrata</taxon>
        <taxon>Euteleostomi</taxon>
        <taxon>Actinopterygii</taxon>
        <taxon>Neopterygii</taxon>
        <taxon>Teleostei</taxon>
        <taxon>Ostariophysi</taxon>
        <taxon>Siluriformes</taxon>
        <taxon>Ictaluridae</taxon>
        <taxon>Ictalurus</taxon>
    </lineage>
</organism>
<evidence type="ECO:0000313" key="3">
    <source>
        <dbReference type="RefSeq" id="XP_017314666.1"/>
    </source>
</evidence>
<protein>
    <submittedName>
        <fullName evidence="3">Uncharacterized protein LOC108259581</fullName>
    </submittedName>
</protein>
<dbReference type="PANTHER" id="PTHR23306">
    <property type="entry name" value="TUMOR SUSCEPTIBILITY GENE 101 PROTEIN-RELATED"/>
    <property type="match status" value="1"/>
</dbReference>
<dbReference type="STRING" id="7998.ENSIPUP00000033447"/>
<dbReference type="InterPro" id="IPR008883">
    <property type="entry name" value="UEV_N"/>
</dbReference>
<dbReference type="Proteomes" id="UP000221080">
    <property type="component" value="Chromosome 27"/>
</dbReference>
<reference evidence="2" key="1">
    <citation type="journal article" date="2016" name="Nat. Commun.">
        <title>The channel catfish genome sequence provides insights into the evolution of scale formation in teleosts.</title>
        <authorList>
            <person name="Liu Z."/>
            <person name="Liu S."/>
            <person name="Yao J."/>
            <person name="Bao L."/>
            <person name="Zhang J."/>
            <person name="Li Y."/>
            <person name="Jiang C."/>
            <person name="Sun L."/>
            <person name="Wang R."/>
            <person name="Zhang Y."/>
            <person name="Zhou T."/>
            <person name="Zeng Q."/>
            <person name="Fu Q."/>
            <person name="Gao S."/>
            <person name="Li N."/>
            <person name="Koren S."/>
            <person name="Jiang Y."/>
            <person name="Zimin A."/>
            <person name="Xu P."/>
            <person name="Phillippy A.M."/>
            <person name="Geng X."/>
            <person name="Song L."/>
            <person name="Sun F."/>
            <person name="Li C."/>
            <person name="Wang X."/>
            <person name="Chen A."/>
            <person name="Jin Y."/>
            <person name="Yuan Z."/>
            <person name="Yang Y."/>
            <person name="Tan S."/>
            <person name="Peatman E."/>
            <person name="Lu J."/>
            <person name="Qin Z."/>
            <person name="Dunham R."/>
            <person name="Li Z."/>
            <person name="Sonstegard T."/>
            <person name="Feng J."/>
            <person name="Danzmann R.G."/>
            <person name="Schroeder S."/>
            <person name="Scheffler B."/>
            <person name="Duke M.V."/>
            <person name="Ballard L."/>
            <person name="Kucuktas H."/>
            <person name="Kaltenboeck L."/>
            <person name="Liu H."/>
            <person name="Armbruster J."/>
            <person name="Xie Y."/>
            <person name="Kirby M.L."/>
            <person name="Tian Y."/>
            <person name="Flanagan M.E."/>
            <person name="Mu W."/>
            <person name="Waldbieser G.C."/>
        </authorList>
    </citation>
    <scope>NUCLEOTIDE SEQUENCE [LARGE SCALE GENOMIC DNA]</scope>
    <source>
        <strain evidence="2">SDA103</strain>
    </source>
</reference>
<dbReference type="CDD" id="cd11685">
    <property type="entry name" value="UEV_TSG101-like"/>
    <property type="match status" value="1"/>
</dbReference>
<keyword evidence="2" id="KW-1185">Reference proteome</keyword>
<dbReference type="GeneID" id="108259581"/>
<dbReference type="SMART" id="SM00212">
    <property type="entry name" value="UBCc"/>
    <property type="match status" value="1"/>
</dbReference>
<accession>A0A2D0QAC7</accession>
<name>A0A2D0QAC7_ICTPU</name>
<dbReference type="Pfam" id="PF05743">
    <property type="entry name" value="UEV"/>
    <property type="match status" value="1"/>
</dbReference>
<proteinExistence type="predicted"/>